<dbReference type="PROSITE" id="PS51419">
    <property type="entry name" value="RAB"/>
    <property type="match status" value="1"/>
</dbReference>
<dbReference type="GO" id="GO:0003924">
    <property type="term" value="F:GTPase activity"/>
    <property type="evidence" value="ECO:0007669"/>
    <property type="project" value="InterPro"/>
</dbReference>
<dbReference type="SMART" id="SM00175">
    <property type="entry name" value="RAB"/>
    <property type="match status" value="1"/>
</dbReference>
<dbReference type="PANTHER" id="PTHR47979">
    <property type="entry name" value="DRAB11-RELATED"/>
    <property type="match status" value="1"/>
</dbReference>
<dbReference type="FunFam" id="3.40.50.300:FF:001447">
    <property type="entry name" value="Ras-related protein Rab-1B"/>
    <property type="match status" value="1"/>
</dbReference>
<dbReference type="PROSITE" id="PS51417">
    <property type="entry name" value="ARF"/>
    <property type="match status" value="1"/>
</dbReference>
<dbReference type="Gene3D" id="3.40.50.300">
    <property type="entry name" value="P-loop containing nucleotide triphosphate hydrolases"/>
    <property type="match status" value="1"/>
</dbReference>
<dbReference type="GO" id="GO:0007033">
    <property type="term" value="P:vacuole organization"/>
    <property type="evidence" value="ECO:0007669"/>
    <property type="project" value="EnsemblFungi"/>
</dbReference>
<dbReference type="CDD" id="cd00154">
    <property type="entry name" value="Rab"/>
    <property type="match status" value="1"/>
</dbReference>
<dbReference type="Pfam" id="PF00071">
    <property type="entry name" value="Ras"/>
    <property type="match status" value="1"/>
</dbReference>
<dbReference type="AlphaFoldDB" id="A0A1E4TL02"/>
<reference evidence="3" key="1">
    <citation type="submission" date="2016-02" db="EMBL/GenBank/DDBJ databases">
        <title>Comparative genomics of biotechnologically important yeasts.</title>
        <authorList>
            <consortium name="DOE Joint Genome Institute"/>
            <person name="Riley R."/>
            <person name="Haridas S."/>
            <person name="Wolfe K.H."/>
            <person name="Lopes M.R."/>
            <person name="Hittinger C.T."/>
            <person name="Goker M."/>
            <person name="Salamov A."/>
            <person name="Wisecaver J."/>
            <person name="Long T.M."/>
            <person name="Aerts A.L."/>
            <person name="Barry K."/>
            <person name="Choi C."/>
            <person name="Clum A."/>
            <person name="Coughlan A.Y."/>
            <person name="Deshpande S."/>
            <person name="Douglass A.P."/>
            <person name="Hanson S.J."/>
            <person name="Klenk H.-P."/>
            <person name="Labutti K."/>
            <person name="Lapidus A."/>
            <person name="Lindquist E."/>
            <person name="Lipzen A."/>
            <person name="Meier-Kolthoff J.P."/>
            <person name="Ohm R.A."/>
            <person name="Otillar R.P."/>
            <person name="Pangilinan J."/>
            <person name="Peng Y."/>
            <person name="Rokas A."/>
            <person name="Rosa C.A."/>
            <person name="Scheuner C."/>
            <person name="Sibirny A.A."/>
            <person name="Slot J.C."/>
            <person name="Stielow J.B."/>
            <person name="Sun H."/>
            <person name="Kurtzman C.P."/>
            <person name="Blackwell M."/>
            <person name="Jeffries T.W."/>
            <person name="Grigoriev I.V."/>
        </authorList>
    </citation>
    <scope>NUCLEOTIDE SEQUENCE [LARGE SCALE GENOMIC DNA]</scope>
    <source>
        <strain evidence="3">NRRL Y-17796</strain>
    </source>
</reference>
<dbReference type="SMART" id="SM00173">
    <property type="entry name" value="RAS"/>
    <property type="match status" value="1"/>
</dbReference>
<dbReference type="GO" id="GO:0005525">
    <property type="term" value="F:GTP binding"/>
    <property type="evidence" value="ECO:0007669"/>
    <property type="project" value="InterPro"/>
</dbReference>
<comment type="similarity">
    <text evidence="1">Belongs to the small GTPase superfamily. Rab family.</text>
</comment>
<dbReference type="InterPro" id="IPR001806">
    <property type="entry name" value="Small_GTPase"/>
</dbReference>
<dbReference type="SMART" id="SM00174">
    <property type="entry name" value="RHO"/>
    <property type="match status" value="1"/>
</dbReference>
<sequence>MRRRKSSSKTVDSSEQELDYLTYDYLAKIILLGPSGAGKSCLLHRFTRGEFRPATSHTVGVEFTSRLLKISDSRSGPRGANRSMVKRMKLQLWDTAGQERFRSITRSYYRGSAGVLLVADSSDQASLPPLEEFLVDVKNLTNSTVSIVLAVNKTDLLSSAQPNYSSPYSVIQPNQPITYAQLESFSSRHPDIPVIQTSAQSGLNVEDAFIRLASMILTKIELGSLDPEDSGSGVQYGDRPKWDGRSVSIMSSKGSLCSC</sequence>
<keyword evidence="3" id="KW-1185">Reference proteome</keyword>
<evidence type="ECO:0000256" key="1">
    <source>
        <dbReference type="ARBA" id="ARBA00006270"/>
    </source>
</evidence>
<dbReference type="PRINTS" id="PR00449">
    <property type="entry name" value="RASTRNSFRMNG"/>
</dbReference>
<dbReference type="InterPro" id="IPR027417">
    <property type="entry name" value="P-loop_NTPase"/>
</dbReference>
<accession>A0A1E4TL02</accession>
<dbReference type="SUPFAM" id="SSF52540">
    <property type="entry name" value="P-loop containing nucleoside triphosphate hydrolases"/>
    <property type="match status" value="1"/>
</dbReference>
<dbReference type="InterPro" id="IPR005225">
    <property type="entry name" value="Small_GTP-bd"/>
</dbReference>
<dbReference type="NCBIfam" id="TIGR00231">
    <property type="entry name" value="small_GTP"/>
    <property type="match status" value="1"/>
</dbReference>
<organism evidence="2 3">
    <name type="scientific">Tortispora caseinolytica NRRL Y-17796</name>
    <dbReference type="NCBI Taxonomy" id="767744"/>
    <lineage>
        <taxon>Eukaryota</taxon>
        <taxon>Fungi</taxon>
        <taxon>Dikarya</taxon>
        <taxon>Ascomycota</taxon>
        <taxon>Saccharomycotina</taxon>
        <taxon>Trigonopsidomycetes</taxon>
        <taxon>Trigonopsidales</taxon>
        <taxon>Trigonopsidaceae</taxon>
        <taxon>Tortispora</taxon>
    </lineage>
</organism>
<protein>
    <submittedName>
        <fullName evidence="2">Uncharacterized protein</fullName>
    </submittedName>
</protein>
<evidence type="ECO:0000313" key="2">
    <source>
        <dbReference type="EMBL" id="ODV92422.1"/>
    </source>
</evidence>
<proteinExistence type="inferred from homology"/>
<evidence type="ECO:0000313" key="3">
    <source>
        <dbReference type="Proteomes" id="UP000095023"/>
    </source>
</evidence>
<gene>
    <name evidence="2" type="ORF">CANCADRAFT_86618</name>
</gene>
<dbReference type="EMBL" id="KV453841">
    <property type="protein sequence ID" value="ODV92422.1"/>
    <property type="molecule type" value="Genomic_DNA"/>
</dbReference>
<name>A0A1E4TL02_9ASCO</name>
<dbReference type="PROSITE" id="PS51421">
    <property type="entry name" value="RAS"/>
    <property type="match status" value="1"/>
</dbReference>
<dbReference type="OrthoDB" id="9989112at2759"/>
<dbReference type="InterPro" id="IPR050209">
    <property type="entry name" value="Rab_GTPases_membrane_traffic"/>
</dbReference>
<dbReference type="Proteomes" id="UP000095023">
    <property type="component" value="Unassembled WGS sequence"/>
</dbReference>